<keyword evidence="5" id="KW-0545">Nucleotide biosynthesis</keyword>
<evidence type="ECO:0000256" key="5">
    <source>
        <dbReference type="ARBA" id="ARBA00022727"/>
    </source>
</evidence>
<dbReference type="SUPFAM" id="SSF82199">
    <property type="entry name" value="SET domain"/>
    <property type="match status" value="1"/>
</dbReference>
<dbReference type="PANTHER" id="PTHR10344">
    <property type="entry name" value="THYMIDYLATE KINASE"/>
    <property type="match status" value="1"/>
</dbReference>
<evidence type="ECO:0000256" key="4">
    <source>
        <dbReference type="ARBA" id="ARBA00022679"/>
    </source>
</evidence>
<evidence type="ECO:0000259" key="9">
    <source>
        <dbReference type="PROSITE" id="PS50280"/>
    </source>
</evidence>
<comment type="caution">
    <text evidence="10">The sequence shown here is derived from an EMBL/GenBank/DDBJ whole genome shotgun (WGS) entry which is preliminary data.</text>
</comment>
<dbReference type="InterPro" id="IPR036464">
    <property type="entry name" value="Rubisco_LSMT_subst-bd_sf"/>
</dbReference>
<comment type="pathway">
    <text evidence="1">Pyrimidine metabolism; dTTP biosynthesis.</text>
</comment>
<name>A0ABR0UZX0_REHGL</name>
<dbReference type="InterPro" id="IPR027417">
    <property type="entry name" value="P-loop_NTPase"/>
</dbReference>
<dbReference type="PANTHER" id="PTHR10344:SF1">
    <property type="entry name" value="THYMIDYLATE KINASE"/>
    <property type="match status" value="1"/>
</dbReference>
<dbReference type="InterPro" id="IPR018094">
    <property type="entry name" value="Thymidylate_kinase"/>
</dbReference>
<proteinExistence type="inferred from homology"/>
<dbReference type="Pfam" id="PF00856">
    <property type="entry name" value="SET"/>
    <property type="match status" value="1"/>
</dbReference>
<dbReference type="PROSITE" id="PS01331">
    <property type="entry name" value="THYMIDYLATE_KINASE"/>
    <property type="match status" value="1"/>
</dbReference>
<dbReference type="Gene3D" id="3.40.50.300">
    <property type="entry name" value="P-loop containing nucleotide triphosphate hydrolases"/>
    <property type="match status" value="1"/>
</dbReference>
<evidence type="ECO:0000256" key="7">
    <source>
        <dbReference type="ARBA" id="ARBA00022777"/>
    </source>
</evidence>
<evidence type="ECO:0000256" key="1">
    <source>
        <dbReference type="ARBA" id="ARBA00004992"/>
    </source>
</evidence>
<dbReference type="InterPro" id="IPR046341">
    <property type="entry name" value="SET_dom_sf"/>
</dbReference>
<evidence type="ECO:0000256" key="6">
    <source>
        <dbReference type="ARBA" id="ARBA00022741"/>
    </source>
</evidence>
<dbReference type="InterPro" id="IPR039430">
    <property type="entry name" value="Thymidylate_kin-like_dom"/>
</dbReference>
<dbReference type="CDD" id="cd10527">
    <property type="entry name" value="SET_LSMT"/>
    <property type="match status" value="1"/>
</dbReference>
<dbReference type="Gene3D" id="3.90.1420.10">
    <property type="entry name" value="Rubisco LSMT, substrate-binding domain"/>
    <property type="match status" value="1"/>
</dbReference>
<dbReference type="Gene3D" id="3.90.1410.10">
    <property type="entry name" value="set domain protein methyltransferase, domain 1"/>
    <property type="match status" value="1"/>
</dbReference>
<evidence type="ECO:0000256" key="2">
    <source>
        <dbReference type="ARBA" id="ARBA00009776"/>
    </source>
</evidence>
<dbReference type="InterPro" id="IPR001214">
    <property type="entry name" value="SET_dom"/>
</dbReference>
<organism evidence="10 11">
    <name type="scientific">Rehmannia glutinosa</name>
    <name type="common">Chinese foxglove</name>
    <dbReference type="NCBI Taxonomy" id="99300"/>
    <lineage>
        <taxon>Eukaryota</taxon>
        <taxon>Viridiplantae</taxon>
        <taxon>Streptophyta</taxon>
        <taxon>Embryophyta</taxon>
        <taxon>Tracheophyta</taxon>
        <taxon>Spermatophyta</taxon>
        <taxon>Magnoliopsida</taxon>
        <taxon>eudicotyledons</taxon>
        <taxon>Gunneridae</taxon>
        <taxon>Pentapetalae</taxon>
        <taxon>asterids</taxon>
        <taxon>lamiids</taxon>
        <taxon>Lamiales</taxon>
        <taxon>Orobanchaceae</taxon>
        <taxon>Rehmannieae</taxon>
        <taxon>Rehmannia</taxon>
    </lineage>
</organism>
<dbReference type="InterPro" id="IPR018095">
    <property type="entry name" value="Thymidylate_kin_CS"/>
</dbReference>
<dbReference type="SUPFAM" id="SSF52540">
    <property type="entry name" value="P-loop containing nucleoside triphosphate hydrolases"/>
    <property type="match status" value="1"/>
</dbReference>
<dbReference type="CDD" id="cd01672">
    <property type="entry name" value="TMPK"/>
    <property type="match status" value="1"/>
</dbReference>
<keyword evidence="11" id="KW-1185">Reference proteome</keyword>
<dbReference type="Proteomes" id="UP001318860">
    <property type="component" value="Unassembled WGS sequence"/>
</dbReference>
<evidence type="ECO:0000313" key="11">
    <source>
        <dbReference type="Proteomes" id="UP001318860"/>
    </source>
</evidence>
<dbReference type="EC" id="2.7.4.9" evidence="3"/>
<dbReference type="Pfam" id="PF02223">
    <property type="entry name" value="Thymidylate_kin"/>
    <property type="match status" value="1"/>
</dbReference>
<dbReference type="PROSITE" id="PS50280">
    <property type="entry name" value="SET"/>
    <property type="match status" value="1"/>
</dbReference>
<keyword evidence="7" id="KW-0418">Kinase</keyword>
<keyword evidence="4" id="KW-0808">Transferase</keyword>
<keyword evidence="6" id="KW-0547">Nucleotide-binding</keyword>
<reference evidence="10 11" key="1">
    <citation type="journal article" date="2021" name="Comput. Struct. Biotechnol. J.">
        <title>De novo genome assembly of the potent medicinal plant Rehmannia glutinosa using nanopore technology.</title>
        <authorList>
            <person name="Ma L."/>
            <person name="Dong C."/>
            <person name="Song C."/>
            <person name="Wang X."/>
            <person name="Zheng X."/>
            <person name="Niu Y."/>
            <person name="Chen S."/>
            <person name="Feng W."/>
        </authorList>
    </citation>
    <scope>NUCLEOTIDE SEQUENCE [LARGE SCALE GENOMIC DNA]</scope>
    <source>
        <strain evidence="10">DH-2019</strain>
    </source>
</reference>
<protein>
    <recommendedName>
        <fullName evidence="3">dTMP kinase</fullName>
        <ecNumber evidence="3">2.7.4.9</ecNumber>
    </recommendedName>
</protein>
<dbReference type="EMBL" id="JABTTQ020001876">
    <property type="protein sequence ID" value="KAK6127515.1"/>
    <property type="molecule type" value="Genomic_DNA"/>
</dbReference>
<comment type="similarity">
    <text evidence="2">Belongs to the thymidylate kinase family.</text>
</comment>
<accession>A0ABR0UZX0</accession>
<dbReference type="Pfam" id="PF09273">
    <property type="entry name" value="Rubis-subs-bind"/>
    <property type="match status" value="1"/>
</dbReference>
<gene>
    <name evidence="10" type="ORF">DH2020_038759</name>
</gene>
<keyword evidence="8" id="KW-0067">ATP-binding</keyword>
<dbReference type="NCBIfam" id="TIGR00041">
    <property type="entry name" value="DTMP_kinase"/>
    <property type="match status" value="1"/>
</dbReference>
<evidence type="ECO:0000256" key="3">
    <source>
        <dbReference type="ARBA" id="ARBA00012980"/>
    </source>
</evidence>
<dbReference type="InterPro" id="IPR015353">
    <property type="entry name" value="Rubisco_LSMT_subst-bd"/>
</dbReference>
<evidence type="ECO:0000313" key="10">
    <source>
        <dbReference type="EMBL" id="KAK6127515.1"/>
    </source>
</evidence>
<evidence type="ECO:0000256" key="8">
    <source>
        <dbReference type="ARBA" id="ARBA00022840"/>
    </source>
</evidence>
<dbReference type="SUPFAM" id="SSF81822">
    <property type="entry name" value="RuBisCo LSMT C-terminal, substrate-binding domain"/>
    <property type="match status" value="1"/>
</dbReference>
<sequence>MEFNLQDLKYIRGEQNFVVRDKNTHQGPSQGELLELSEGRGDLEPFLNTLISWESNITSEGVGLFRGNSPLNSARNLMNDLKDGSSLPIQFDLAIGENWRKNAKFVQDLVSPSTVSTYFSAQTTQVMIKTNASIMEEAANLESFLQWGAAIGISDSPVSHTSSSSCLGHSLSVSYFPEAGGRGLAATRDLRKGELVLRVPKAALMTSDCLIGKDHKLSAALGKYPSLSSTQILSIALLNEVNKGRSSWWYPYLMQLPRSYDLLASFGQFEIEALQIDDAIWTAEKAVLKGKEEWEEATPLMCELNLKPRLTTFNAWLWASATISSRTMHIPWDTAGCLCPVGDYFNYTPPEEDPYHLNNGKVCGAGSFSHVTSSLEGENEGNSMEQLSDANTDRLTDAVYDEAVASYCFYAKRNYGKGEQVLLSYGTYTNLELLEHYGFLLQENPNDKAFISLETQMYSLCSWPKESLYISQDGKPSFALLSTVRLWATPVSKRRSVKHIAYSGQRISKENEVAVMEWIRKKCQVLLSSFSTSIDEDALILRIIDKIQDYDGDVEGSTALCGEVRTFLESTKLDVCSKTRRSIYRWKLAVQWRHRNFATVTVRQSLNSRCNISYLSKCSFRQVHMEISDKSESRGALIVLEGLDRCGKTSQCGRLHSYLEELGLAVELWRFPDRNTGVGQMISSYLANKSHLDDHAIHLLFSANRWEKRSLMESKLRSGTTLIIDRYSFSGVAFSSAKGLDVEWCKAPEAGLLAPDLVVYLDISPEKAAERGGYGGERYEKLEFQKKVAQSYKALCDDATWKVVSLDWSFSFVNIINS</sequence>
<feature type="domain" description="SET" evidence="9">
    <location>
        <begin position="169"/>
        <end position="426"/>
    </location>
</feature>